<evidence type="ECO:0000313" key="11">
    <source>
        <dbReference type="Proteomes" id="UP000554235"/>
    </source>
</evidence>
<evidence type="ECO:0000256" key="7">
    <source>
        <dbReference type="RuleBase" id="RU003346"/>
    </source>
</evidence>
<dbReference type="FunFam" id="1.20.1250.20:FF:000078">
    <property type="entry name" value="MFS maltose transporter, putative"/>
    <property type="match status" value="1"/>
</dbReference>
<evidence type="ECO:0000313" key="10">
    <source>
        <dbReference type="EMBL" id="KAF4469563.1"/>
    </source>
</evidence>
<proteinExistence type="inferred from homology"/>
<comment type="similarity">
    <text evidence="2 7">Belongs to the major facilitator superfamily. Sugar transporter (TC 2.A.1.1) family.</text>
</comment>
<organism evidence="10 11">
    <name type="scientific">Fusarium albosuccineum</name>
    <dbReference type="NCBI Taxonomy" id="1237068"/>
    <lineage>
        <taxon>Eukaryota</taxon>
        <taxon>Fungi</taxon>
        <taxon>Dikarya</taxon>
        <taxon>Ascomycota</taxon>
        <taxon>Pezizomycotina</taxon>
        <taxon>Sordariomycetes</taxon>
        <taxon>Hypocreomycetidae</taxon>
        <taxon>Hypocreales</taxon>
        <taxon>Nectriaceae</taxon>
        <taxon>Fusarium</taxon>
        <taxon>Fusarium decemcellulare species complex</taxon>
    </lineage>
</organism>
<accession>A0A8H4PFW7</accession>
<dbReference type="InterPro" id="IPR050360">
    <property type="entry name" value="MFS_Sugar_Transporters"/>
</dbReference>
<keyword evidence="5 8" id="KW-1133">Transmembrane helix</keyword>
<feature type="transmembrane region" description="Helical" evidence="8">
    <location>
        <begin position="427"/>
        <end position="447"/>
    </location>
</feature>
<name>A0A8H4PFW7_9HYPO</name>
<feature type="transmembrane region" description="Helical" evidence="8">
    <location>
        <begin position="332"/>
        <end position="351"/>
    </location>
</feature>
<evidence type="ECO:0000256" key="2">
    <source>
        <dbReference type="ARBA" id="ARBA00010992"/>
    </source>
</evidence>
<dbReference type="Proteomes" id="UP000554235">
    <property type="component" value="Unassembled WGS sequence"/>
</dbReference>
<feature type="transmembrane region" description="Helical" evidence="8">
    <location>
        <begin position="174"/>
        <end position="198"/>
    </location>
</feature>
<sequence>MSKINSQDLDDSAVAVAFRNEQSLSVRDAFRRYPTAVFWAVAMSMTIIMEGYDTSLMHSFFAFPPFVEKYGQYYPKLGAKAITGPWQIALGTAAPCGCIIGLVINGYVTERFGHRMVTMVGLSVMSSFIFITFFAPSIEVLLVGQVLIGIPWGIFSIMGSAYSSEVCPLALRGYLLAFVSLCWVIGQIIAAGVLQGFVDTNSQWAYRIPFAIQWVWPVPLIILAFFAPDSPWWLIRNGRVLEAERSMQRLSSGFSENEIKQQVAMMVHTNKLEESLNTNSSYRDCFKGTNLRRTEIAAMVLASQILPGQPMCQNATYFFTQAGLSASNAYKLNFGAIGLAFFATCFSWFLMTHFGRRTLFIAGISLLTLDLLVIGTVAFASSKASMWVQSALAVVWLAIFCATTGPQSLTLAAEISATRLRSQTVSIARNAYVVVSIIGNIIQPYLINPTEANLKGKAALIWFGVGVLATVWVVFRLPETKGKTYEELDILFEKRTPAWRFASTKFDVVAEAEELQHSNAAGSSGH</sequence>
<dbReference type="PROSITE" id="PS50850">
    <property type="entry name" value="MFS"/>
    <property type="match status" value="1"/>
</dbReference>
<dbReference type="PANTHER" id="PTHR48022">
    <property type="entry name" value="PLASTIDIC GLUCOSE TRANSPORTER 4"/>
    <property type="match status" value="1"/>
</dbReference>
<evidence type="ECO:0000259" key="9">
    <source>
        <dbReference type="PROSITE" id="PS50850"/>
    </source>
</evidence>
<dbReference type="PROSITE" id="PS00217">
    <property type="entry name" value="SUGAR_TRANSPORT_2"/>
    <property type="match status" value="1"/>
</dbReference>
<dbReference type="EMBL" id="JAADYS010000459">
    <property type="protein sequence ID" value="KAF4469563.1"/>
    <property type="molecule type" value="Genomic_DNA"/>
</dbReference>
<dbReference type="GO" id="GO:0016020">
    <property type="term" value="C:membrane"/>
    <property type="evidence" value="ECO:0007669"/>
    <property type="project" value="UniProtKB-SubCell"/>
</dbReference>
<feature type="transmembrane region" description="Helical" evidence="8">
    <location>
        <begin position="86"/>
        <end position="104"/>
    </location>
</feature>
<keyword evidence="6 8" id="KW-0472">Membrane</keyword>
<evidence type="ECO:0000256" key="5">
    <source>
        <dbReference type="ARBA" id="ARBA00022989"/>
    </source>
</evidence>
<keyword evidence="11" id="KW-1185">Reference proteome</keyword>
<dbReference type="PANTHER" id="PTHR48022:SF83">
    <property type="entry name" value="MAJOR FACILITATOR SUPERFAMILY (MFS) PROFILE DOMAIN-CONTAINING PROTEIN"/>
    <property type="match status" value="1"/>
</dbReference>
<dbReference type="SUPFAM" id="SSF103473">
    <property type="entry name" value="MFS general substrate transporter"/>
    <property type="match status" value="1"/>
</dbReference>
<evidence type="ECO:0000256" key="8">
    <source>
        <dbReference type="SAM" id="Phobius"/>
    </source>
</evidence>
<evidence type="ECO:0000256" key="6">
    <source>
        <dbReference type="ARBA" id="ARBA00023136"/>
    </source>
</evidence>
<feature type="transmembrane region" description="Helical" evidence="8">
    <location>
        <begin position="358"/>
        <end position="380"/>
    </location>
</feature>
<dbReference type="InterPro" id="IPR005828">
    <property type="entry name" value="MFS_sugar_transport-like"/>
</dbReference>
<dbReference type="NCBIfam" id="TIGR00879">
    <property type="entry name" value="SP"/>
    <property type="match status" value="1"/>
</dbReference>
<feature type="transmembrane region" description="Helical" evidence="8">
    <location>
        <begin position="459"/>
        <end position="475"/>
    </location>
</feature>
<feature type="transmembrane region" description="Helical" evidence="8">
    <location>
        <begin position="296"/>
        <end position="320"/>
    </location>
</feature>
<feature type="transmembrane region" description="Helical" evidence="8">
    <location>
        <begin position="116"/>
        <end position="135"/>
    </location>
</feature>
<keyword evidence="4 8" id="KW-0812">Transmembrane</keyword>
<feature type="transmembrane region" description="Helical" evidence="8">
    <location>
        <begin position="33"/>
        <end position="52"/>
    </location>
</feature>
<comment type="caution">
    <text evidence="10">The sequence shown here is derived from an EMBL/GenBank/DDBJ whole genome shotgun (WGS) entry which is preliminary data.</text>
</comment>
<dbReference type="GO" id="GO:0005351">
    <property type="term" value="F:carbohydrate:proton symporter activity"/>
    <property type="evidence" value="ECO:0007669"/>
    <property type="project" value="TreeGrafter"/>
</dbReference>
<dbReference type="InterPro" id="IPR005829">
    <property type="entry name" value="Sugar_transporter_CS"/>
</dbReference>
<feature type="transmembrane region" description="Helical" evidence="8">
    <location>
        <begin position="386"/>
        <end position="406"/>
    </location>
</feature>
<evidence type="ECO:0000256" key="4">
    <source>
        <dbReference type="ARBA" id="ARBA00022692"/>
    </source>
</evidence>
<dbReference type="AlphaFoldDB" id="A0A8H4PFW7"/>
<dbReference type="InterPro" id="IPR020846">
    <property type="entry name" value="MFS_dom"/>
</dbReference>
<evidence type="ECO:0000256" key="3">
    <source>
        <dbReference type="ARBA" id="ARBA00022448"/>
    </source>
</evidence>
<dbReference type="OrthoDB" id="6612291at2759"/>
<evidence type="ECO:0000256" key="1">
    <source>
        <dbReference type="ARBA" id="ARBA00004141"/>
    </source>
</evidence>
<protein>
    <submittedName>
        <fullName evidence="10">Mfs alpha-glucoside transporter</fullName>
    </submittedName>
</protein>
<dbReference type="InterPro" id="IPR003663">
    <property type="entry name" value="Sugar/inositol_transpt"/>
</dbReference>
<dbReference type="InterPro" id="IPR036259">
    <property type="entry name" value="MFS_trans_sf"/>
</dbReference>
<feature type="domain" description="Major facilitator superfamily (MFS) profile" evidence="9">
    <location>
        <begin position="39"/>
        <end position="481"/>
    </location>
</feature>
<reference evidence="10 11" key="1">
    <citation type="submission" date="2020-01" db="EMBL/GenBank/DDBJ databases">
        <title>Identification and distribution of gene clusters putatively required for synthesis of sphingolipid metabolism inhibitors in phylogenetically diverse species of the filamentous fungus Fusarium.</title>
        <authorList>
            <person name="Kim H.-S."/>
            <person name="Busman M."/>
            <person name="Brown D.W."/>
            <person name="Divon H."/>
            <person name="Uhlig S."/>
            <person name="Proctor R.H."/>
        </authorList>
    </citation>
    <scope>NUCLEOTIDE SEQUENCE [LARGE SCALE GENOMIC DNA]</scope>
    <source>
        <strain evidence="10 11">NRRL 20459</strain>
    </source>
</reference>
<feature type="transmembrane region" description="Helical" evidence="8">
    <location>
        <begin position="204"/>
        <end position="227"/>
    </location>
</feature>
<keyword evidence="3 7" id="KW-0813">Transport</keyword>
<dbReference type="Pfam" id="PF00083">
    <property type="entry name" value="Sugar_tr"/>
    <property type="match status" value="1"/>
</dbReference>
<comment type="subcellular location">
    <subcellularLocation>
        <location evidence="1">Membrane</location>
        <topology evidence="1">Multi-pass membrane protein</topology>
    </subcellularLocation>
</comment>
<dbReference type="Gene3D" id="1.20.1250.20">
    <property type="entry name" value="MFS general substrate transporter like domains"/>
    <property type="match status" value="1"/>
</dbReference>
<gene>
    <name evidence="10" type="ORF">FALBO_3534</name>
</gene>
<feature type="transmembrane region" description="Helical" evidence="8">
    <location>
        <begin position="141"/>
        <end position="162"/>
    </location>
</feature>